<proteinExistence type="predicted"/>
<evidence type="ECO:0000313" key="3">
    <source>
        <dbReference type="Proteomes" id="UP001596220"/>
    </source>
</evidence>
<evidence type="ECO:0000259" key="1">
    <source>
        <dbReference type="Pfam" id="PF13020"/>
    </source>
</evidence>
<evidence type="ECO:0000313" key="2">
    <source>
        <dbReference type="EMBL" id="MFC6089808.1"/>
    </source>
</evidence>
<comment type="caution">
    <text evidence="2">The sequence shown here is derived from an EMBL/GenBank/DDBJ whole genome shotgun (WGS) entry which is preliminary data.</text>
</comment>
<dbReference type="InterPro" id="IPR024975">
    <property type="entry name" value="NOV_C"/>
</dbReference>
<dbReference type="SUPFAM" id="SSF52980">
    <property type="entry name" value="Restriction endonuclease-like"/>
    <property type="match status" value="1"/>
</dbReference>
<keyword evidence="3" id="KW-1185">Reference proteome</keyword>
<dbReference type="Proteomes" id="UP001596220">
    <property type="component" value="Unassembled WGS sequence"/>
</dbReference>
<gene>
    <name evidence="2" type="ORF">ACFP3R_11045</name>
</gene>
<dbReference type="EMBL" id="JBHSQO010000008">
    <property type="protein sequence ID" value="MFC6089808.1"/>
    <property type="molecule type" value="Genomic_DNA"/>
</dbReference>
<accession>A0ABW1P3Z4</accession>
<dbReference type="RefSeq" id="WP_380635206.1">
    <property type="nucleotide sequence ID" value="NZ_JBHSQO010000008.1"/>
</dbReference>
<reference evidence="3" key="1">
    <citation type="journal article" date="2019" name="Int. J. Syst. Evol. Microbiol.">
        <title>The Global Catalogue of Microorganisms (GCM) 10K type strain sequencing project: providing services to taxonomists for standard genome sequencing and annotation.</title>
        <authorList>
            <consortium name="The Broad Institute Genomics Platform"/>
            <consortium name="The Broad Institute Genome Sequencing Center for Infectious Disease"/>
            <person name="Wu L."/>
            <person name="Ma J."/>
        </authorList>
    </citation>
    <scope>NUCLEOTIDE SEQUENCE [LARGE SCALE GENOMIC DNA]</scope>
    <source>
        <strain evidence="3">CGMCC 4.7246</strain>
    </source>
</reference>
<protein>
    <submittedName>
        <fullName evidence="2">Protein NO VEIN domain-containing protein</fullName>
    </submittedName>
</protein>
<feature type="domain" description="Protein NO VEIN C-terminal" evidence="1">
    <location>
        <begin position="64"/>
        <end position="141"/>
    </location>
</feature>
<organism evidence="2 3">
    <name type="scientific">Saccharothrix lopnurensis</name>
    <dbReference type="NCBI Taxonomy" id="1670621"/>
    <lineage>
        <taxon>Bacteria</taxon>
        <taxon>Bacillati</taxon>
        <taxon>Actinomycetota</taxon>
        <taxon>Actinomycetes</taxon>
        <taxon>Pseudonocardiales</taxon>
        <taxon>Pseudonocardiaceae</taxon>
        <taxon>Saccharothrix</taxon>
    </lineage>
</organism>
<name>A0ABW1P3Z4_9PSEU</name>
<dbReference type="InterPro" id="IPR011335">
    <property type="entry name" value="Restrct_endonuc-II-like"/>
</dbReference>
<dbReference type="Pfam" id="PF13020">
    <property type="entry name" value="NOV_C"/>
    <property type="match status" value="1"/>
</dbReference>
<sequence>MPSDEVLEADLRFMVSLLGRLYALGAPSPEVEEAVSAVARAAGRRGTGSGQGFGLSHAERLAVEAHSVAMACDHLRAQGYEVRDVGARESYDLDATRGDEHLFVEVKGTTSAGAEVVLTHNEVLLNAEHHPDTMLIVVAGVELDRAAVPPTAGGGVLRVAHPWSVDPADLTPVAYRYRLR</sequence>